<evidence type="ECO:0000256" key="1">
    <source>
        <dbReference type="ARBA" id="ARBA00004496"/>
    </source>
</evidence>
<evidence type="ECO:0000256" key="6">
    <source>
        <dbReference type="PROSITE-ProRule" id="PRU00283"/>
    </source>
</evidence>
<evidence type="ECO:0000256" key="8">
    <source>
        <dbReference type="SAM" id="MobiDB-lite"/>
    </source>
</evidence>
<evidence type="ECO:0000256" key="4">
    <source>
        <dbReference type="ARBA" id="ARBA00022840"/>
    </source>
</evidence>
<dbReference type="GO" id="GO:0007018">
    <property type="term" value="P:microtubule-based movement"/>
    <property type="evidence" value="ECO:0007669"/>
    <property type="project" value="InterPro"/>
</dbReference>
<keyword evidence="6 7" id="KW-0505">Motor protein</keyword>
<feature type="region of interest" description="Disordered" evidence="8">
    <location>
        <begin position="417"/>
        <end position="438"/>
    </location>
</feature>
<reference evidence="10 11" key="1">
    <citation type="journal article" date="2024" name="Science">
        <title>Giant polyketide synthase enzymes in the biosynthesis of giant marine polyether toxins.</title>
        <authorList>
            <person name="Fallon T.R."/>
            <person name="Shende V.V."/>
            <person name="Wierzbicki I.H."/>
            <person name="Pendleton A.L."/>
            <person name="Watervoot N.F."/>
            <person name="Auber R.P."/>
            <person name="Gonzalez D.J."/>
            <person name="Wisecaver J.H."/>
            <person name="Moore B.S."/>
        </authorList>
    </citation>
    <scope>NUCLEOTIDE SEQUENCE [LARGE SCALE GENOMIC DNA]</scope>
    <source>
        <strain evidence="10 11">12B1</strain>
    </source>
</reference>
<keyword evidence="7" id="KW-0493">Microtubule</keyword>
<dbReference type="GO" id="GO:0005524">
    <property type="term" value="F:ATP binding"/>
    <property type="evidence" value="ECO:0007669"/>
    <property type="project" value="UniProtKB-UniRule"/>
</dbReference>
<protein>
    <recommendedName>
        <fullName evidence="7">Kinesin-like protein</fullName>
    </recommendedName>
</protein>
<gene>
    <name evidence="10" type="ORF">AB1Y20_000972</name>
</gene>
<dbReference type="InterPro" id="IPR027417">
    <property type="entry name" value="P-loop_NTPase"/>
</dbReference>
<feature type="region of interest" description="Disordered" evidence="8">
    <location>
        <begin position="580"/>
        <end position="754"/>
    </location>
</feature>
<keyword evidence="2" id="KW-0963">Cytoplasm</keyword>
<dbReference type="GO" id="GO:0003777">
    <property type="term" value="F:microtubule motor activity"/>
    <property type="evidence" value="ECO:0007669"/>
    <property type="project" value="InterPro"/>
</dbReference>
<dbReference type="SUPFAM" id="SSF52540">
    <property type="entry name" value="P-loop containing nucleoside triphosphate hydrolases"/>
    <property type="match status" value="1"/>
</dbReference>
<comment type="similarity">
    <text evidence="6 7">Belongs to the TRAFAC class myosin-kinesin ATPase superfamily. Kinesin family.</text>
</comment>
<evidence type="ECO:0000256" key="2">
    <source>
        <dbReference type="ARBA" id="ARBA00022490"/>
    </source>
</evidence>
<keyword evidence="5" id="KW-0175">Coiled coil</keyword>
<comment type="caution">
    <text evidence="10">The sequence shown here is derived from an EMBL/GenBank/DDBJ whole genome shotgun (WGS) entry which is preliminary data.</text>
</comment>
<dbReference type="InterPro" id="IPR027640">
    <property type="entry name" value="Kinesin-like_fam"/>
</dbReference>
<evidence type="ECO:0000256" key="3">
    <source>
        <dbReference type="ARBA" id="ARBA00022741"/>
    </source>
</evidence>
<feature type="region of interest" description="Disordered" evidence="8">
    <location>
        <begin position="239"/>
        <end position="258"/>
    </location>
</feature>
<evidence type="ECO:0000313" key="11">
    <source>
        <dbReference type="Proteomes" id="UP001515480"/>
    </source>
</evidence>
<dbReference type="Proteomes" id="UP001515480">
    <property type="component" value="Unassembled WGS sequence"/>
</dbReference>
<dbReference type="CDD" id="cd00106">
    <property type="entry name" value="KISc"/>
    <property type="match status" value="1"/>
</dbReference>
<dbReference type="GO" id="GO:0008017">
    <property type="term" value="F:microtubule binding"/>
    <property type="evidence" value="ECO:0007669"/>
    <property type="project" value="InterPro"/>
</dbReference>
<name>A0AB34KC77_PRYPA</name>
<sequence length="816" mass="87622">MLDEEAEGEEAPIRVVVRVRPVPAAAARAAALTVRPPDEVHVQRAQGELHARFDAVLGADAEQSAVYAHVEAAVDAALRGVNSTVFAYGQTGSGKTHTLFGGLLPDDNAAADAGGGAEFLEGMTARALRQVFLQAEAIEQEGDRLAVSCSFLEIYNEHLSDLLLPPAARRSGAQLALKEDECKEVYVRGLSEVPTHSVDHAFALIRRALRSRSVRQTEMNERSSRSHAVLQLVLERVGAEEGEGPSGGGEFSSRSGARHGARRAIRARLNLVDLAGSERVGPATAPMLSSDHMREMAAINKSLSALANCISALTMRKKGHVPYRDSVLTRLLQASLGGNSKTLLIATVSPADRSIDETLSTLRFADRAKHVMLRAVTNSAEVGDTLQQQRRRFEARIAKLQQEVYRLRGVLAQRSEPRPEWNDGWARPGPSALDAPLGGGSSGAVLASASNNHALMLENQRLRELLSQRDAELQVERNERQRLAAVMHSALSADRDLHQAMRDAGVSAAQVAPGASFLREYDQPPPPPRDEFNGPQTDTSMGAEGSEEDAVLQEVMAELRLQEEELNRIREEEKQIERMLRTVGAGVPPRRKQREPMPSSRDQWMASPRGMQPPLPGSQNFGSYGPAPPWDPRPVPPGASTPRSRGRSSGGIASRGGDDPRGNPNSKFYDPEFDPHSRFYAGPRAGGAVPPLSDGDVYDAYGVSVPRPPRSAPSQRAADSSPRSPRRGGGIRQGKRGNARTQQRAGGSSSAGVPYTSTEMAAAAALSKTGGATDIGSLYYVLGTQGSARRVKQLHQLLTQQQSHSSNAMLPPAAGA</sequence>
<feature type="compositionally biased region" description="Polar residues" evidence="8">
    <location>
        <begin position="739"/>
        <end position="754"/>
    </location>
</feature>
<dbReference type="GO" id="GO:0007052">
    <property type="term" value="P:mitotic spindle organization"/>
    <property type="evidence" value="ECO:0007669"/>
    <property type="project" value="TreeGrafter"/>
</dbReference>
<evidence type="ECO:0000313" key="10">
    <source>
        <dbReference type="EMBL" id="KAL1530050.1"/>
    </source>
</evidence>
<feature type="compositionally biased region" description="Low complexity" evidence="8">
    <location>
        <begin position="712"/>
        <end position="723"/>
    </location>
</feature>
<dbReference type="PANTHER" id="PTHR47969:SF15">
    <property type="entry name" value="CHROMOSOME-ASSOCIATED KINESIN KIF4A-RELATED"/>
    <property type="match status" value="1"/>
</dbReference>
<keyword evidence="3 6" id="KW-0547">Nucleotide-binding</keyword>
<evidence type="ECO:0000256" key="7">
    <source>
        <dbReference type="RuleBase" id="RU000394"/>
    </source>
</evidence>
<feature type="region of interest" description="Disordered" evidence="8">
    <location>
        <begin position="518"/>
        <end position="548"/>
    </location>
</feature>
<keyword evidence="11" id="KW-1185">Reference proteome</keyword>
<dbReference type="EMBL" id="JBGBPQ010000001">
    <property type="protein sequence ID" value="KAL1530050.1"/>
    <property type="molecule type" value="Genomic_DNA"/>
</dbReference>
<keyword evidence="4 6" id="KW-0067">ATP-binding</keyword>
<dbReference type="PROSITE" id="PS50067">
    <property type="entry name" value="KINESIN_MOTOR_2"/>
    <property type="match status" value="1"/>
</dbReference>
<dbReference type="Pfam" id="PF00225">
    <property type="entry name" value="Kinesin"/>
    <property type="match status" value="1"/>
</dbReference>
<organism evidence="10 11">
    <name type="scientific">Prymnesium parvum</name>
    <name type="common">Toxic golden alga</name>
    <dbReference type="NCBI Taxonomy" id="97485"/>
    <lineage>
        <taxon>Eukaryota</taxon>
        <taxon>Haptista</taxon>
        <taxon>Haptophyta</taxon>
        <taxon>Prymnesiophyceae</taxon>
        <taxon>Prymnesiales</taxon>
        <taxon>Prymnesiaceae</taxon>
        <taxon>Prymnesium</taxon>
    </lineage>
</organism>
<dbReference type="InterPro" id="IPR001752">
    <property type="entry name" value="Kinesin_motor_dom"/>
</dbReference>
<proteinExistence type="inferred from homology"/>
<dbReference type="PROSITE" id="PS00411">
    <property type="entry name" value="KINESIN_MOTOR_1"/>
    <property type="match status" value="1"/>
</dbReference>
<dbReference type="InterPro" id="IPR019821">
    <property type="entry name" value="Kinesin_motor_CS"/>
</dbReference>
<feature type="binding site" evidence="6">
    <location>
        <begin position="89"/>
        <end position="96"/>
    </location>
    <ligand>
        <name>ATP</name>
        <dbReference type="ChEBI" id="CHEBI:30616"/>
    </ligand>
</feature>
<dbReference type="PANTHER" id="PTHR47969">
    <property type="entry name" value="CHROMOSOME-ASSOCIATED KINESIN KIF4A-RELATED"/>
    <property type="match status" value="1"/>
</dbReference>
<dbReference type="InterPro" id="IPR036961">
    <property type="entry name" value="Kinesin_motor_dom_sf"/>
</dbReference>
<dbReference type="GO" id="GO:0005737">
    <property type="term" value="C:cytoplasm"/>
    <property type="evidence" value="ECO:0007669"/>
    <property type="project" value="UniProtKB-SubCell"/>
</dbReference>
<dbReference type="AlphaFoldDB" id="A0AB34KC77"/>
<evidence type="ECO:0000259" key="9">
    <source>
        <dbReference type="PROSITE" id="PS50067"/>
    </source>
</evidence>
<feature type="domain" description="Kinesin motor" evidence="9">
    <location>
        <begin position="12"/>
        <end position="371"/>
    </location>
</feature>
<dbReference type="GO" id="GO:0005875">
    <property type="term" value="C:microtubule associated complex"/>
    <property type="evidence" value="ECO:0007669"/>
    <property type="project" value="TreeGrafter"/>
</dbReference>
<dbReference type="SMART" id="SM00129">
    <property type="entry name" value="KISc"/>
    <property type="match status" value="1"/>
</dbReference>
<dbReference type="GO" id="GO:0005874">
    <property type="term" value="C:microtubule"/>
    <property type="evidence" value="ECO:0007669"/>
    <property type="project" value="UniProtKB-KW"/>
</dbReference>
<comment type="subcellular location">
    <subcellularLocation>
        <location evidence="1">Cytoplasm</location>
    </subcellularLocation>
</comment>
<dbReference type="GO" id="GO:0051231">
    <property type="term" value="P:spindle elongation"/>
    <property type="evidence" value="ECO:0007669"/>
    <property type="project" value="TreeGrafter"/>
</dbReference>
<dbReference type="PRINTS" id="PR00380">
    <property type="entry name" value="KINESINHEAVY"/>
</dbReference>
<feature type="compositionally biased region" description="Pro residues" evidence="8">
    <location>
        <begin position="626"/>
        <end position="639"/>
    </location>
</feature>
<accession>A0AB34KC77</accession>
<evidence type="ECO:0000256" key="5">
    <source>
        <dbReference type="ARBA" id="ARBA00023054"/>
    </source>
</evidence>
<dbReference type="Gene3D" id="3.40.850.10">
    <property type="entry name" value="Kinesin motor domain"/>
    <property type="match status" value="1"/>
</dbReference>